<dbReference type="Gene3D" id="1.20.1250.20">
    <property type="entry name" value="MFS general substrate transporter like domains"/>
    <property type="match status" value="1"/>
</dbReference>
<feature type="transmembrane region" description="Helical" evidence="6">
    <location>
        <begin position="354"/>
        <end position="375"/>
    </location>
</feature>
<sequence length="598" mass="65697">MDSKVQFIKSPLLEEGNSSQENTTMEYTGDGSVCIRGYPASKEHTGKWKASSLTIVCSFCTYLAVSSITKNLVSYLTKVLHETNVAAARNVSTWQGTSYLAPLLGAFIADSYLGKYWTALIFCTISIIGTLMLVLSAILPLIYTGSHVLPDRMDTVSCQYIISFFGLYMVAIGHGGQNPCVTSFGADQFDDSDEEERTKKSSFFNWSYFILNVGSLISANVMVWIQDHEGWTWGFAISALFVAFGMGIFLLGSTVYRFQKPGGSPVARVCQVIVAATRNFNKDLPCDSSLLNEISGQLSAIEGSRKLEHTTGLEFFDKAAIVMSSDCESAGLLNTWIICTVTQVEELKILIRMLPIWATMILFPTVMAQMFSTFIEQGMVMDKHIGSLEIPAASFQSVDVVAVLVLVPVYERILVPLSRKFTGSAKGITPLQRMGTGLFFATLSMVSAALVENVRLQVAQYRGLVDENVAVPMSILWQGPQYFLIGAGEVFSVIGLNEFFYEESPDAMRSLCLSFSLANIAAGSYLSSFIVSLVPAFTAGGVSPGWIPDNLNEGHLDRFFWLMAVLCFLNLLAFVFCAMRYKCKKVSCVFVDVENSNI</sequence>
<feature type="transmembrane region" description="Helical" evidence="6">
    <location>
        <begin position="206"/>
        <end position="225"/>
    </location>
</feature>
<proteinExistence type="inferred from homology"/>
<keyword evidence="8" id="KW-1185">Reference proteome</keyword>
<dbReference type="SUPFAM" id="SSF103473">
    <property type="entry name" value="MFS general substrate transporter"/>
    <property type="match status" value="1"/>
</dbReference>
<dbReference type="PANTHER" id="PTHR11654">
    <property type="entry name" value="OLIGOPEPTIDE TRANSPORTER-RELATED"/>
    <property type="match status" value="1"/>
</dbReference>
<evidence type="ECO:0000256" key="3">
    <source>
        <dbReference type="ARBA" id="ARBA00022692"/>
    </source>
</evidence>
<dbReference type="AlphaFoldDB" id="A0ABC8XNM0"/>
<keyword evidence="4 6" id="KW-1133">Transmembrane helix</keyword>
<evidence type="ECO:0000313" key="7">
    <source>
        <dbReference type="EMBL" id="CAL4930009.1"/>
    </source>
</evidence>
<feature type="transmembrane region" description="Helical" evidence="6">
    <location>
        <begin position="431"/>
        <end position="451"/>
    </location>
</feature>
<dbReference type="EMBL" id="OZ075125">
    <property type="protein sequence ID" value="CAL4930009.1"/>
    <property type="molecule type" value="Genomic_DNA"/>
</dbReference>
<evidence type="ECO:0000256" key="4">
    <source>
        <dbReference type="ARBA" id="ARBA00022989"/>
    </source>
</evidence>
<feature type="transmembrane region" description="Helical" evidence="6">
    <location>
        <begin position="559"/>
        <end position="579"/>
    </location>
</feature>
<feature type="transmembrane region" description="Helical" evidence="6">
    <location>
        <begin position="390"/>
        <end position="410"/>
    </location>
</feature>
<feature type="transmembrane region" description="Helical" evidence="6">
    <location>
        <begin position="231"/>
        <end position="251"/>
    </location>
</feature>
<feature type="transmembrane region" description="Helical" evidence="6">
    <location>
        <begin position="513"/>
        <end position="539"/>
    </location>
</feature>
<dbReference type="InterPro" id="IPR036259">
    <property type="entry name" value="MFS_trans_sf"/>
</dbReference>
<feature type="transmembrane region" description="Helical" evidence="6">
    <location>
        <begin position="482"/>
        <end position="501"/>
    </location>
</feature>
<name>A0ABC8XNM0_9POAL</name>
<evidence type="ECO:0000256" key="2">
    <source>
        <dbReference type="ARBA" id="ARBA00005982"/>
    </source>
</evidence>
<evidence type="ECO:0000256" key="5">
    <source>
        <dbReference type="ARBA" id="ARBA00023136"/>
    </source>
</evidence>
<comment type="subcellular location">
    <subcellularLocation>
        <location evidence="1">Membrane</location>
        <topology evidence="1">Multi-pass membrane protein</topology>
    </subcellularLocation>
</comment>
<dbReference type="Pfam" id="PF00854">
    <property type="entry name" value="PTR2"/>
    <property type="match status" value="1"/>
</dbReference>
<accession>A0ABC8XNM0</accession>
<reference evidence="7" key="1">
    <citation type="submission" date="2024-10" db="EMBL/GenBank/DDBJ databases">
        <authorList>
            <person name="Ryan C."/>
        </authorList>
    </citation>
    <scope>NUCLEOTIDE SEQUENCE [LARGE SCALE GENOMIC DNA]</scope>
</reference>
<evidence type="ECO:0000313" key="8">
    <source>
        <dbReference type="Proteomes" id="UP001497457"/>
    </source>
</evidence>
<organism evidence="7 8">
    <name type="scientific">Urochloa decumbens</name>
    <dbReference type="NCBI Taxonomy" id="240449"/>
    <lineage>
        <taxon>Eukaryota</taxon>
        <taxon>Viridiplantae</taxon>
        <taxon>Streptophyta</taxon>
        <taxon>Embryophyta</taxon>
        <taxon>Tracheophyta</taxon>
        <taxon>Spermatophyta</taxon>
        <taxon>Magnoliopsida</taxon>
        <taxon>Liliopsida</taxon>
        <taxon>Poales</taxon>
        <taxon>Poaceae</taxon>
        <taxon>PACMAD clade</taxon>
        <taxon>Panicoideae</taxon>
        <taxon>Panicodae</taxon>
        <taxon>Paniceae</taxon>
        <taxon>Melinidinae</taxon>
        <taxon>Urochloa</taxon>
    </lineage>
</organism>
<keyword evidence="5 6" id="KW-0472">Membrane</keyword>
<comment type="similarity">
    <text evidence="2">Belongs to the major facilitator superfamily. Proton-dependent oligopeptide transporter (POT/PTR) (TC 2.A.17) family.</text>
</comment>
<feature type="transmembrane region" description="Helical" evidence="6">
    <location>
        <begin position="116"/>
        <end position="143"/>
    </location>
</feature>
<dbReference type="Proteomes" id="UP001497457">
    <property type="component" value="Chromosome 15b"/>
</dbReference>
<protein>
    <submittedName>
        <fullName evidence="7">Uncharacterized protein</fullName>
    </submittedName>
</protein>
<dbReference type="InterPro" id="IPR000109">
    <property type="entry name" value="POT_fam"/>
</dbReference>
<evidence type="ECO:0000256" key="6">
    <source>
        <dbReference type="SAM" id="Phobius"/>
    </source>
</evidence>
<dbReference type="GO" id="GO:0016020">
    <property type="term" value="C:membrane"/>
    <property type="evidence" value="ECO:0007669"/>
    <property type="project" value="UniProtKB-SubCell"/>
</dbReference>
<gene>
    <name evidence="7" type="ORF">URODEC1_LOCUS26163</name>
</gene>
<keyword evidence="3 6" id="KW-0812">Transmembrane</keyword>
<evidence type="ECO:0000256" key="1">
    <source>
        <dbReference type="ARBA" id="ARBA00004141"/>
    </source>
</evidence>